<name>A0AAF0XGI6_DAUCS</name>
<feature type="signal peptide" evidence="1">
    <location>
        <begin position="1"/>
        <end position="24"/>
    </location>
</feature>
<keyword evidence="3" id="KW-1185">Reference proteome</keyword>
<proteinExistence type="predicted"/>
<sequence>MLQQILVLLLSLILVVFFLSPTQRSSSTAREKLKVGRRSLIVKEKKNESGFVAYSADYGKPRHHPPKNN</sequence>
<protein>
    <submittedName>
        <fullName evidence="2">Uncharacterized protein</fullName>
    </submittedName>
</protein>
<evidence type="ECO:0000313" key="2">
    <source>
        <dbReference type="EMBL" id="WOH07781.1"/>
    </source>
</evidence>
<feature type="chain" id="PRO_5041969169" evidence="1">
    <location>
        <begin position="25"/>
        <end position="69"/>
    </location>
</feature>
<keyword evidence="1" id="KW-0732">Signal</keyword>
<gene>
    <name evidence="2" type="ORF">DCAR_0727215</name>
</gene>
<dbReference type="AlphaFoldDB" id="A0AAF0XGI6"/>
<evidence type="ECO:0000256" key="1">
    <source>
        <dbReference type="SAM" id="SignalP"/>
    </source>
</evidence>
<organism evidence="2 3">
    <name type="scientific">Daucus carota subsp. sativus</name>
    <name type="common">Carrot</name>
    <dbReference type="NCBI Taxonomy" id="79200"/>
    <lineage>
        <taxon>Eukaryota</taxon>
        <taxon>Viridiplantae</taxon>
        <taxon>Streptophyta</taxon>
        <taxon>Embryophyta</taxon>
        <taxon>Tracheophyta</taxon>
        <taxon>Spermatophyta</taxon>
        <taxon>Magnoliopsida</taxon>
        <taxon>eudicotyledons</taxon>
        <taxon>Gunneridae</taxon>
        <taxon>Pentapetalae</taxon>
        <taxon>asterids</taxon>
        <taxon>campanulids</taxon>
        <taxon>Apiales</taxon>
        <taxon>Apiaceae</taxon>
        <taxon>Apioideae</taxon>
        <taxon>Scandiceae</taxon>
        <taxon>Daucinae</taxon>
        <taxon>Daucus</taxon>
        <taxon>Daucus sect. Daucus</taxon>
    </lineage>
</organism>
<dbReference type="Proteomes" id="UP000077755">
    <property type="component" value="Chromosome 7"/>
</dbReference>
<dbReference type="EMBL" id="CP093349">
    <property type="protein sequence ID" value="WOH07781.1"/>
    <property type="molecule type" value="Genomic_DNA"/>
</dbReference>
<accession>A0AAF0XGI6</accession>
<reference evidence="2" key="1">
    <citation type="journal article" date="2016" name="Nat. Genet.">
        <title>A high-quality carrot genome assembly provides new insights into carotenoid accumulation and asterid genome evolution.</title>
        <authorList>
            <person name="Iorizzo M."/>
            <person name="Ellison S."/>
            <person name="Senalik D."/>
            <person name="Zeng P."/>
            <person name="Satapoomin P."/>
            <person name="Huang J."/>
            <person name="Bowman M."/>
            <person name="Iovene M."/>
            <person name="Sanseverino W."/>
            <person name="Cavagnaro P."/>
            <person name="Yildiz M."/>
            <person name="Macko-Podgorni A."/>
            <person name="Moranska E."/>
            <person name="Grzebelus E."/>
            <person name="Grzebelus D."/>
            <person name="Ashrafi H."/>
            <person name="Zheng Z."/>
            <person name="Cheng S."/>
            <person name="Spooner D."/>
            <person name="Van Deynze A."/>
            <person name="Simon P."/>
        </authorList>
    </citation>
    <scope>NUCLEOTIDE SEQUENCE</scope>
    <source>
        <tissue evidence="2">Leaf</tissue>
    </source>
</reference>
<reference evidence="2" key="2">
    <citation type="submission" date="2022-03" db="EMBL/GenBank/DDBJ databases">
        <title>Draft title - Genomic analysis of global carrot germplasm unveils the trajectory of domestication and the origin of high carotenoid orange carrot.</title>
        <authorList>
            <person name="Iorizzo M."/>
            <person name="Ellison S."/>
            <person name="Senalik D."/>
            <person name="Macko-Podgorni A."/>
            <person name="Grzebelus D."/>
            <person name="Bostan H."/>
            <person name="Rolling W."/>
            <person name="Curaba J."/>
            <person name="Simon P."/>
        </authorList>
    </citation>
    <scope>NUCLEOTIDE SEQUENCE</scope>
    <source>
        <tissue evidence="2">Leaf</tissue>
    </source>
</reference>
<evidence type="ECO:0000313" key="3">
    <source>
        <dbReference type="Proteomes" id="UP000077755"/>
    </source>
</evidence>